<dbReference type="AlphaFoldDB" id="A0A183DC08"/>
<evidence type="ECO:0000313" key="2">
    <source>
        <dbReference type="Proteomes" id="UP000271098"/>
    </source>
</evidence>
<gene>
    <name evidence="1" type="ORF">GPUH_LOCUS6246</name>
</gene>
<reference evidence="1 2" key="2">
    <citation type="submission" date="2018-11" db="EMBL/GenBank/DDBJ databases">
        <authorList>
            <consortium name="Pathogen Informatics"/>
        </authorList>
    </citation>
    <scope>NUCLEOTIDE SEQUENCE [LARGE SCALE GENOMIC DNA]</scope>
</reference>
<keyword evidence="2" id="KW-1185">Reference proteome</keyword>
<reference evidence="3" key="1">
    <citation type="submission" date="2016-06" db="UniProtKB">
        <authorList>
            <consortium name="WormBaseParasite"/>
        </authorList>
    </citation>
    <scope>IDENTIFICATION</scope>
</reference>
<dbReference type="EMBL" id="UYRT01014424">
    <property type="protein sequence ID" value="VDK53987.1"/>
    <property type="molecule type" value="Genomic_DNA"/>
</dbReference>
<evidence type="ECO:0000313" key="1">
    <source>
        <dbReference type="EMBL" id="VDK53987.1"/>
    </source>
</evidence>
<name>A0A183DC08_9BILA</name>
<organism evidence="3">
    <name type="scientific">Gongylonema pulchrum</name>
    <dbReference type="NCBI Taxonomy" id="637853"/>
    <lineage>
        <taxon>Eukaryota</taxon>
        <taxon>Metazoa</taxon>
        <taxon>Ecdysozoa</taxon>
        <taxon>Nematoda</taxon>
        <taxon>Chromadorea</taxon>
        <taxon>Rhabditida</taxon>
        <taxon>Spirurina</taxon>
        <taxon>Spiruromorpha</taxon>
        <taxon>Spiruroidea</taxon>
        <taxon>Gongylonematidae</taxon>
        <taxon>Gongylonema</taxon>
    </lineage>
</organism>
<dbReference type="Proteomes" id="UP000271098">
    <property type="component" value="Unassembled WGS sequence"/>
</dbReference>
<dbReference type="WBParaSite" id="GPUH_0000625701-mRNA-1">
    <property type="protein sequence ID" value="GPUH_0000625701-mRNA-1"/>
    <property type="gene ID" value="GPUH_0000625701"/>
</dbReference>
<sequence>MEQQQREDERQESLAEVGAPGSMSRRLLDTNYRCTHLLLLDSFSSLVESYSRLRPLLVGDDEKAVESWHMLIAAANERAAQILCFQNDEEDVSAVSIWHRYVQRAVHKKETVKLLLHGVSRQQSASRLRDSTASA</sequence>
<accession>A0A183DC08</accession>
<evidence type="ECO:0000313" key="3">
    <source>
        <dbReference type="WBParaSite" id="GPUH_0000625701-mRNA-1"/>
    </source>
</evidence>
<proteinExistence type="predicted"/>
<protein>
    <submittedName>
        <fullName evidence="3">RAB3GAP2_C domain-containing protein</fullName>
    </submittedName>
</protein>